<dbReference type="EMBL" id="LR828261">
    <property type="protein sequence ID" value="CAD0358387.1"/>
    <property type="molecule type" value="Genomic_DNA"/>
</dbReference>
<dbReference type="Gene3D" id="3.90.226.10">
    <property type="entry name" value="2-enoyl-CoA Hydratase, Chain A, domain 1"/>
    <property type="match status" value="1"/>
</dbReference>
<dbReference type="GO" id="GO:0007165">
    <property type="term" value="P:signal transduction"/>
    <property type="evidence" value="ECO:0007669"/>
    <property type="project" value="TreeGrafter"/>
</dbReference>
<evidence type="ECO:0000259" key="2">
    <source>
        <dbReference type="Pfam" id="PF03572"/>
    </source>
</evidence>
<feature type="signal peptide" evidence="1">
    <location>
        <begin position="1"/>
        <end position="25"/>
    </location>
</feature>
<sequence length="506" mass="55035">MSPRLRHLVMSLILLSIWLPCAGGAATPPPTLRSDSPLAGPALLADIDVLQSAYVALHPGLYRYSTEQEITQRFDALRAELGKGATLAQTYLAISRLTASVRCGHSFPNFLNQPEPVRHALFDNDRQLPFHFRWLQGRMVISRNGSDQPTLEPGTEVLAIDGIASAQILAALMSVARADGSNDGSNDGKRIAQMEVQGFARIEAFDVYLPLLFPQLSVDPLLRVRGPGAAKERELRVHGISAAQRRAMIPTRSDDSAAPPWRLDLATPGVAVLQMPTWAVYDSDWDWQAFLARSFTTLAEREIPALVIDLRDNEGGLDVGSALLGYLSAREIAAPQIRTLVRYRRLPDALAAYVTTWDASFRDWGTRAVAYDARFYTLNPASDADAQARTTPHAPPFDGKVFVLIGPDNSSATFAFAQQVQRSGLATLVGQPTGGNLRGTNGSAFFFLHLPNSQIEVDLPLVGQFPTSAQPDSGVLPDVPVTITAEDLQHGRDVEMDAVSTLLRTP</sequence>
<feature type="domain" description="Tail specific protease" evidence="2">
    <location>
        <begin position="270"/>
        <end position="438"/>
    </location>
</feature>
<dbReference type="GO" id="GO:0006508">
    <property type="term" value="P:proteolysis"/>
    <property type="evidence" value="ECO:0007669"/>
    <property type="project" value="InterPro"/>
</dbReference>
<dbReference type="Pfam" id="PF03572">
    <property type="entry name" value="Peptidase_S41"/>
    <property type="match status" value="1"/>
</dbReference>
<dbReference type="GO" id="GO:0030288">
    <property type="term" value="C:outer membrane-bounded periplasmic space"/>
    <property type="evidence" value="ECO:0007669"/>
    <property type="project" value="TreeGrafter"/>
</dbReference>
<protein>
    <recommendedName>
        <fullName evidence="2">Tail specific protease domain-containing protein</fullName>
    </recommendedName>
</protein>
<dbReference type="AlphaFoldDB" id="A0A6V7F4F3"/>
<keyword evidence="1" id="KW-0732">Signal</keyword>
<dbReference type="PANTHER" id="PTHR32060:SF30">
    <property type="entry name" value="CARBOXY-TERMINAL PROCESSING PROTEASE CTPA"/>
    <property type="match status" value="1"/>
</dbReference>
<gene>
    <name evidence="3" type="ORF">CFBP2533_42670</name>
</gene>
<dbReference type="PANTHER" id="PTHR32060">
    <property type="entry name" value="TAIL-SPECIFIC PROTEASE"/>
    <property type="match status" value="1"/>
</dbReference>
<dbReference type="InterPro" id="IPR005151">
    <property type="entry name" value="Tail-specific_protease"/>
</dbReference>
<feature type="chain" id="PRO_5033573075" description="Tail specific protease domain-containing protein" evidence="1">
    <location>
        <begin position="26"/>
        <end position="506"/>
    </location>
</feature>
<evidence type="ECO:0000313" key="3">
    <source>
        <dbReference type="EMBL" id="CAD0358392.1"/>
    </source>
</evidence>
<proteinExistence type="predicted"/>
<dbReference type="GO" id="GO:0008236">
    <property type="term" value="F:serine-type peptidase activity"/>
    <property type="evidence" value="ECO:0007669"/>
    <property type="project" value="InterPro"/>
</dbReference>
<reference evidence="3" key="1">
    <citation type="submission" date="2020-07" db="EMBL/GenBank/DDBJ databases">
        <authorList>
            <person name="Pothier F. J."/>
        </authorList>
    </citation>
    <scope>NUCLEOTIDE SEQUENCE</scope>
    <source>
        <strain evidence="3">CFBP 2533</strain>
    </source>
</reference>
<dbReference type="EMBL" id="LR828261">
    <property type="protein sequence ID" value="CAD0358392.1"/>
    <property type="molecule type" value="Genomic_DNA"/>
</dbReference>
<dbReference type="RefSeq" id="WP_425510760.1">
    <property type="nucleotide sequence ID" value="NZ_CP103842.1"/>
</dbReference>
<dbReference type="GO" id="GO:0004175">
    <property type="term" value="F:endopeptidase activity"/>
    <property type="evidence" value="ECO:0007669"/>
    <property type="project" value="TreeGrafter"/>
</dbReference>
<dbReference type="SUPFAM" id="SSF52096">
    <property type="entry name" value="ClpP/crotonase"/>
    <property type="match status" value="1"/>
</dbReference>
<name>A0A6V7F4F3_9XANT</name>
<organism evidence="3">
    <name type="scientific">Xanthomonas hortorum pv. pelargonii</name>
    <dbReference type="NCBI Taxonomy" id="453602"/>
    <lineage>
        <taxon>Bacteria</taxon>
        <taxon>Pseudomonadati</taxon>
        <taxon>Pseudomonadota</taxon>
        <taxon>Gammaproteobacteria</taxon>
        <taxon>Lysobacterales</taxon>
        <taxon>Lysobacteraceae</taxon>
        <taxon>Xanthomonas</taxon>
    </lineage>
</organism>
<dbReference type="InterPro" id="IPR029045">
    <property type="entry name" value="ClpP/crotonase-like_dom_sf"/>
</dbReference>
<accession>A0A6V7F4F3</accession>
<evidence type="ECO:0000256" key="1">
    <source>
        <dbReference type="SAM" id="SignalP"/>
    </source>
</evidence>